<organism evidence="1 2">
    <name type="scientific">Peribacillus simplex</name>
    <dbReference type="NCBI Taxonomy" id="1478"/>
    <lineage>
        <taxon>Bacteria</taxon>
        <taxon>Bacillati</taxon>
        <taxon>Bacillota</taxon>
        <taxon>Bacilli</taxon>
        <taxon>Bacillales</taxon>
        <taxon>Bacillaceae</taxon>
        <taxon>Peribacillus</taxon>
    </lineage>
</organism>
<name>A0A8B5XTR3_9BACI</name>
<gene>
    <name evidence="1" type="ORF">FQP34_22340</name>
</gene>
<dbReference type="Pfam" id="PF20290">
    <property type="entry name" value="MC4"/>
    <property type="match status" value="1"/>
</dbReference>
<dbReference type="AlphaFoldDB" id="A0A8B5XTR3"/>
<dbReference type="Proteomes" id="UP000317770">
    <property type="component" value="Unassembled WGS sequence"/>
</dbReference>
<sequence length="168" mass="19665">MIKVPFVVPEFDINIRLARAVIIINYLSTLRNGREVLNLEKIVIFDFLLHHPKILYHVLESEGVNIPFNLEDYDTESIETIAPNKLLLFERDTIKQITKLLYTKKLINIHVKDDIFFSPTDYGKQFVEQMTSKYLLRLIKLTTSMTKLKSLTILQLKMKVIPFIQGEN</sequence>
<dbReference type="InterPro" id="IPR046902">
    <property type="entry name" value="ABC-3C_MC4"/>
</dbReference>
<evidence type="ECO:0000313" key="2">
    <source>
        <dbReference type="Proteomes" id="UP000317770"/>
    </source>
</evidence>
<accession>A0A8B5XTR3</accession>
<comment type="caution">
    <text evidence="1">The sequence shown here is derived from an EMBL/GenBank/DDBJ whole genome shotgun (WGS) entry which is preliminary data.</text>
</comment>
<dbReference type="RefSeq" id="WP_144480430.1">
    <property type="nucleotide sequence ID" value="NZ_VNKI01000012.1"/>
</dbReference>
<dbReference type="EMBL" id="VNKI01000012">
    <property type="protein sequence ID" value="TVX77165.1"/>
    <property type="molecule type" value="Genomic_DNA"/>
</dbReference>
<reference evidence="1 2" key="1">
    <citation type="submission" date="2019-07" db="EMBL/GenBank/DDBJ databases">
        <title>Genome assembly of Bacillus simplex strain GGC-P6A.</title>
        <authorList>
            <person name="Jennings M.E."/>
            <person name="Barton H.A."/>
        </authorList>
    </citation>
    <scope>NUCLEOTIDE SEQUENCE [LARGE SCALE GENOMIC DNA]</scope>
    <source>
        <strain evidence="1 2">GGC-P6A</strain>
    </source>
</reference>
<protein>
    <submittedName>
        <fullName evidence="1">Uncharacterized protein</fullName>
    </submittedName>
</protein>
<evidence type="ECO:0000313" key="1">
    <source>
        <dbReference type="EMBL" id="TVX77165.1"/>
    </source>
</evidence>
<proteinExistence type="predicted"/>